<evidence type="ECO:0000313" key="1">
    <source>
        <dbReference type="EMBL" id="SFB76173.1"/>
    </source>
</evidence>
<gene>
    <name evidence="1" type="ORF">SAMN04488094_101352</name>
</gene>
<dbReference type="EMBL" id="FOLG01000001">
    <property type="protein sequence ID" value="SFB76173.1"/>
    <property type="molecule type" value="Genomic_DNA"/>
</dbReference>
<dbReference type="AlphaFoldDB" id="A0A1I1DUF4"/>
<organism evidence="1 2">
    <name type="scientific">Tropicimonas isoalkanivorans</name>
    <dbReference type="NCBI Taxonomy" id="441112"/>
    <lineage>
        <taxon>Bacteria</taxon>
        <taxon>Pseudomonadati</taxon>
        <taxon>Pseudomonadota</taxon>
        <taxon>Alphaproteobacteria</taxon>
        <taxon>Rhodobacterales</taxon>
        <taxon>Roseobacteraceae</taxon>
        <taxon>Tropicimonas</taxon>
    </lineage>
</organism>
<dbReference type="Proteomes" id="UP000198728">
    <property type="component" value="Unassembled WGS sequence"/>
</dbReference>
<keyword evidence="2" id="KW-1185">Reference proteome</keyword>
<reference evidence="1 2" key="1">
    <citation type="submission" date="2016-10" db="EMBL/GenBank/DDBJ databases">
        <authorList>
            <person name="de Groot N.N."/>
        </authorList>
    </citation>
    <scope>NUCLEOTIDE SEQUENCE [LARGE SCALE GENOMIC DNA]</scope>
    <source>
        <strain evidence="1 2">DSM 19548</strain>
    </source>
</reference>
<evidence type="ECO:0000313" key="2">
    <source>
        <dbReference type="Proteomes" id="UP000198728"/>
    </source>
</evidence>
<dbReference type="OrthoDB" id="7867726at2"/>
<sequence length="77" mass="8913">MASSPTKHLNLRARTSHHDILRRVNDRLKTDPTFFTVLRGLLDDLEATAFMPIRDLRAELHRIHARIDALEAQVDSR</sequence>
<dbReference type="RefSeq" id="WP_093358848.1">
    <property type="nucleotide sequence ID" value="NZ_FOLG01000001.1"/>
</dbReference>
<proteinExistence type="predicted"/>
<name>A0A1I1DUF4_9RHOB</name>
<accession>A0A1I1DUF4</accession>
<protein>
    <submittedName>
        <fullName evidence="1">Uncharacterized protein</fullName>
    </submittedName>
</protein>